<dbReference type="AlphaFoldDB" id="A0A0R2FUY4"/>
<protein>
    <recommendedName>
        <fullName evidence="1">Glycosyl transferase family 28 C-terminal domain-containing protein</fullName>
    </recommendedName>
</protein>
<dbReference type="InParanoid" id="A0A0R2FUY4"/>
<dbReference type="eggNOG" id="COG5017">
    <property type="taxonomic scope" value="Bacteria"/>
</dbReference>
<gene>
    <name evidence="2" type="ORF">IV68_GL001153</name>
</gene>
<dbReference type="Gene3D" id="3.40.50.2000">
    <property type="entry name" value="Glycogen Phosphorylase B"/>
    <property type="match status" value="1"/>
</dbReference>
<dbReference type="Proteomes" id="UP000051296">
    <property type="component" value="Unassembled WGS sequence"/>
</dbReference>
<feature type="domain" description="Glycosyl transferase family 28 C-terminal" evidence="1">
    <location>
        <begin position="1"/>
        <end position="82"/>
    </location>
</feature>
<sequence length="104" mass="11815">MDQLMNEARIVITHGGPASFMDVIAKGKQPIVVPRQEKFNEHVNNHQVDFTQQVQAKGYPMERILDVQEIEDVLKKYNDAELVDVKSHNSEFVGNLTEIINGLI</sequence>
<comment type="caution">
    <text evidence="2">The sequence shown here is derived from an EMBL/GenBank/DDBJ whole genome shotgun (WGS) entry which is preliminary data.</text>
</comment>
<reference evidence="2 3" key="1">
    <citation type="journal article" date="2015" name="Genome Announc.">
        <title>Expanding the biotechnology potential of lactobacilli through comparative genomics of 213 strains and associated genera.</title>
        <authorList>
            <person name="Sun Z."/>
            <person name="Harris H.M."/>
            <person name="McCann A."/>
            <person name="Guo C."/>
            <person name="Argimon S."/>
            <person name="Zhang W."/>
            <person name="Yang X."/>
            <person name="Jeffery I.B."/>
            <person name="Cooney J.C."/>
            <person name="Kagawa T.F."/>
            <person name="Liu W."/>
            <person name="Song Y."/>
            <person name="Salvetti E."/>
            <person name="Wrobel A."/>
            <person name="Rasinkangas P."/>
            <person name="Parkhill J."/>
            <person name="Rea M.C."/>
            <person name="O'Sullivan O."/>
            <person name="Ritari J."/>
            <person name="Douillard F.P."/>
            <person name="Paul Ross R."/>
            <person name="Yang R."/>
            <person name="Briner A.E."/>
            <person name="Felis G.E."/>
            <person name="de Vos W.M."/>
            <person name="Barrangou R."/>
            <person name="Klaenhammer T.R."/>
            <person name="Caufield P.W."/>
            <person name="Cui Y."/>
            <person name="Zhang H."/>
            <person name="O'Toole P.W."/>
        </authorList>
    </citation>
    <scope>NUCLEOTIDE SEQUENCE [LARGE SCALE GENOMIC DNA]</scope>
    <source>
        <strain evidence="2 3">DSM 20190</strain>
    </source>
</reference>
<evidence type="ECO:0000313" key="3">
    <source>
        <dbReference type="Proteomes" id="UP000051296"/>
    </source>
</evidence>
<organism evidence="2 3">
    <name type="scientific">Weissella halotolerans DSM 20190</name>
    <dbReference type="NCBI Taxonomy" id="1123500"/>
    <lineage>
        <taxon>Bacteria</taxon>
        <taxon>Bacillati</taxon>
        <taxon>Bacillota</taxon>
        <taxon>Bacilli</taxon>
        <taxon>Lactobacillales</taxon>
        <taxon>Lactobacillaceae</taxon>
        <taxon>Weissella</taxon>
    </lineage>
</organism>
<keyword evidence="3" id="KW-1185">Reference proteome</keyword>
<evidence type="ECO:0000259" key="1">
    <source>
        <dbReference type="Pfam" id="PF04101"/>
    </source>
</evidence>
<evidence type="ECO:0000313" key="2">
    <source>
        <dbReference type="EMBL" id="KRN31270.1"/>
    </source>
</evidence>
<dbReference type="EMBL" id="JQAX01000004">
    <property type="protein sequence ID" value="KRN31270.1"/>
    <property type="molecule type" value="Genomic_DNA"/>
</dbReference>
<dbReference type="STRING" id="1123500.GCA_000420365_01205"/>
<dbReference type="InterPro" id="IPR007235">
    <property type="entry name" value="Glyco_trans_28_C"/>
</dbReference>
<dbReference type="Pfam" id="PF04101">
    <property type="entry name" value="Glyco_tran_28_C"/>
    <property type="match status" value="1"/>
</dbReference>
<dbReference type="GO" id="GO:0016758">
    <property type="term" value="F:hexosyltransferase activity"/>
    <property type="evidence" value="ECO:0007669"/>
    <property type="project" value="InterPro"/>
</dbReference>
<proteinExistence type="predicted"/>
<dbReference type="PATRIC" id="fig|1123500.6.peg.1153"/>
<accession>A0A0R2FUY4</accession>
<name>A0A0R2FUY4_9LACO</name>